<evidence type="ECO:0000313" key="3">
    <source>
        <dbReference type="Proteomes" id="UP000000547"/>
    </source>
</evidence>
<dbReference type="EMBL" id="CP000083">
    <property type="protein sequence ID" value="AAZ25513.1"/>
    <property type="molecule type" value="Genomic_DNA"/>
</dbReference>
<protein>
    <submittedName>
        <fullName evidence="2">Uncharacterized protein</fullName>
    </submittedName>
</protein>
<dbReference type="KEGG" id="cps:CPS_2743"/>
<dbReference type="Proteomes" id="UP000000547">
    <property type="component" value="Chromosome"/>
</dbReference>
<sequence>MVFIRLSKVIVRALCYKESSVFKIIIIVMVFGFFTTSCVTVAPIVNPHSEISIYGVESLPPQNGDWIVMAASGYQMSLVSHATNKNESLVANISIHQLPEFSSNEEFLEYIINYRASEPNIGRFEIQKNTADISSHNGAICIKYHSISKDMKAKIQGGNTAVMLLENIGYNCIHPEKSTVGVNMEYSLRHFAETNYSSFEKNGNAFFYNVNFTPF</sequence>
<evidence type="ECO:0000313" key="2">
    <source>
        <dbReference type="EMBL" id="AAZ25513.1"/>
    </source>
</evidence>
<name>Q480R4_COLP3</name>
<reference evidence="2" key="1">
    <citation type="journal article" date="2005" name="Proc. Natl. Acad. Sci. U.S.A.">
        <title>The psychrophilic lifestyle as revealed by the genome sequence of Colwellia psychrerythraea 34H through genomic and proteomic analyses.</title>
        <authorList>
            <person name="Methe B.A."/>
            <person name="Nelson K.E."/>
            <person name="Deming J.W."/>
            <person name="Momen B."/>
            <person name="Melamud E."/>
            <person name="Zhang X."/>
            <person name="Moult J."/>
            <person name="Madupu R."/>
            <person name="Nelson W.C."/>
            <person name="Dodson R.J."/>
            <person name="Brinkac L.M."/>
            <person name="Daugherty S.C."/>
            <person name="Durkin A.S."/>
            <person name="DeBoy R.T."/>
            <person name="Kolonay J.F."/>
            <person name="Sullivan S.A."/>
            <person name="Zhou L."/>
            <person name="Davidsen T.M."/>
            <person name="Wu M."/>
            <person name="Huston A.L."/>
            <person name="Lewis M."/>
            <person name="Weaver B."/>
            <person name="Weidman J.F."/>
            <person name="Khouri H."/>
            <person name="Utterback T.R."/>
            <person name="Feldblyum T.V."/>
            <person name="Fraser C.M."/>
        </authorList>
    </citation>
    <scope>NUCLEOTIDE SEQUENCE [LARGE SCALE GENOMIC DNA]</scope>
    <source>
        <strain evidence="2">34H</strain>
    </source>
</reference>
<proteinExistence type="predicted"/>
<dbReference type="HOGENOM" id="CLU_1281376_0_0_6"/>
<accession>Q480R4</accession>
<organism evidence="2 3">
    <name type="scientific">Colwellia psychrerythraea (strain 34H / ATCC BAA-681)</name>
    <name type="common">Vibrio psychroerythus</name>
    <dbReference type="NCBI Taxonomy" id="167879"/>
    <lineage>
        <taxon>Bacteria</taxon>
        <taxon>Pseudomonadati</taxon>
        <taxon>Pseudomonadota</taxon>
        <taxon>Gammaproteobacteria</taxon>
        <taxon>Alteromonadales</taxon>
        <taxon>Colwelliaceae</taxon>
        <taxon>Colwellia</taxon>
    </lineage>
</organism>
<keyword evidence="1" id="KW-0812">Transmembrane</keyword>
<keyword evidence="1" id="KW-1133">Transmembrane helix</keyword>
<feature type="transmembrane region" description="Helical" evidence="1">
    <location>
        <begin position="21"/>
        <end position="45"/>
    </location>
</feature>
<evidence type="ECO:0000256" key="1">
    <source>
        <dbReference type="SAM" id="Phobius"/>
    </source>
</evidence>
<dbReference type="AlphaFoldDB" id="Q480R4"/>
<keyword evidence="1" id="KW-0472">Membrane</keyword>
<gene>
    <name evidence="2" type="ordered locus">CPS_2743</name>
</gene>